<dbReference type="EMBL" id="CP025688">
    <property type="protein sequence ID" value="QAA21450.1"/>
    <property type="molecule type" value="Genomic_DNA"/>
</dbReference>
<name>A0ABX5Q496_9BACL</name>
<accession>A0ABX5Q496</accession>
<feature type="domain" description="IrrE N-terminal-like" evidence="1">
    <location>
        <begin position="91"/>
        <end position="187"/>
    </location>
</feature>
<evidence type="ECO:0000313" key="2">
    <source>
        <dbReference type="EMBL" id="QAA21450.1"/>
    </source>
</evidence>
<organism evidence="2 3">
    <name type="scientific">Sporolactobacillus terrae</name>
    <dbReference type="NCBI Taxonomy" id="269673"/>
    <lineage>
        <taxon>Bacteria</taxon>
        <taxon>Bacillati</taxon>
        <taxon>Bacillota</taxon>
        <taxon>Bacilli</taxon>
        <taxon>Bacillales</taxon>
        <taxon>Sporolactobacillaceae</taxon>
        <taxon>Sporolactobacillus</taxon>
    </lineage>
</organism>
<dbReference type="InterPro" id="IPR010359">
    <property type="entry name" value="IrrE_HExxH"/>
</dbReference>
<reference evidence="2 3" key="1">
    <citation type="submission" date="2018-01" db="EMBL/GenBank/DDBJ databases">
        <title>Complete genome sequencing of Sporolactobacillus terrae DLG3.</title>
        <authorList>
            <person name="Nam Y.-D."/>
            <person name="Kang J."/>
            <person name="Chung W.-H."/>
        </authorList>
    </citation>
    <scope>NUCLEOTIDE SEQUENCE [LARGE SCALE GENOMIC DNA]</scope>
    <source>
        <strain evidence="2 3">DLG3</strain>
    </source>
</reference>
<dbReference type="Proteomes" id="UP000285882">
    <property type="component" value="Chromosome"/>
</dbReference>
<evidence type="ECO:0000313" key="3">
    <source>
        <dbReference type="Proteomes" id="UP000285882"/>
    </source>
</evidence>
<evidence type="ECO:0000259" key="1">
    <source>
        <dbReference type="Pfam" id="PF06114"/>
    </source>
</evidence>
<dbReference type="Gene3D" id="1.10.10.2910">
    <property type="match status" value="1"/>
</dbReference>
<protein>
    <submittedName>
        <fullName evidence="2">ImmA/IrrE family metallo-endopeptidase</fullName>
    </submittedName>
</protein>
<gene>
    <name evidence="2" type="ORF">C0674_01750</name>
</gene>
<dbReference type="Pfam" id="PF06114">
    <property type="entry name" value="Peptidase_M78"/>
    <property type="match status" value="1"/>
</dbReference>
<proteinExistence type="predicted"/>
<sequence>MFLIDINVSLVQNRVSESLHLTLKFILWRLLVVLESKVKALSLHYGAQAHVPVDPFLIASKAHITVYHTDCEFSDRFGIIRTKNEGQTLFYLASNWDQAHQRFFLAHLLGHYFLHLNQEQHADRYCRIRYNSDPSAGYPEEQEADEFARFLLIPSHALSDCLNQRLSVEEIATHLMVPSAQVKARLNELKRAQNPSADPSIRGQVS</sequence>
<keyword evidence="3" id="KW-1185">Reference proteome</keyword>